<protein>
    <submittedName>
        <fullName evidence="4">AMP-binding protein</fullName>
    </submittedName>
</protein>
<dbReference type="KEGG" id="pspc:Strain318_002833"/>
<evidence type="ECO:0000313" key="4">
    <source>
        <dbReference type="EMBL" id="WKW16417.1"/>
    </source>
</evidence>
<dbReference type="InterPro" id="IPR050237">
    <property type="entry name" value="ATP-dep_AMP-bd_enzyme"/>
</dbReference>
<dbReference type="RefSeq" id="WP_367886362.1">
    <property type="nucleotide sequence ID" value="NZ_CP130612.1"/>
</dbReference>
<organism evidence="4 5">
    <name type="scientific">Pseudogemmatithrix spongiicola</name>
    <dbReference type="NCBI Taxonomy" id="3062599"/>
    <lineage>
        <taxon>Bacteria</taxon>
        <taxon>Pseudomonadati</taxon>
        <taxon>Gemmatimonadota</taxon>
        <taxon>Gemmatimonadia</taxon>
        <taxon>Gemmatimonadales</taxon>
        <taxon>Gemmatimonadaceae</taxon>
        <taxon>Pseudogemmatithrix</taxon>
    </lineage>
</organism>
<dbReference type="InterPro" id="IPR042099">
    <property type="entry name" value="ANL_N_sf"/>
</dbReference>
<gene>
    <name evidence="3" type="ORF">Strain138_002833</name>
    <name evidence="4" type="ORF">Strain318_002833</name>
</gene>
<dbReference type="InterPro" id="IPR020845">
    <property type="entry name" value="AMP-binding_CS"/>
</dbReference>
<dbReference type="EMBL" id="CP130613">
    <property type="protein sequence ID" value="WKW16417.1"/>
    <property type="molecule type" value="Genomic_DNA"/>
</dbReference>
<dbReference type="Pfam" id="PF13193">
    <property type="entry name" value="AMP-binding_C"/>
    <property type="match status" value="1"/>
</dbReference>
<dbReference type="EMBL" id="CP130612">
    <property type="protein sequence ID" value="WKW13510.1"/>
    <property type="molecule type" value="Genomic_DNA"/>
</dbReference>
<dbReference type="PANTHER" id="PTHR43767">
    <property type="entry name" value="LONG-CHAIN-FATTY-ACID--COA LIGASE"/>
    <property type="match status" value="1"/>
</dbReference>
<dbReference type="InterPro" id="IPR025110">
    <property type="entry name" value="AMP-bd_C"/>
</dbReference>
<accession>A0AA49JWL8</accession>
<evidence type="ECO:0000313" key="3">
    <source>
        <dbReference type="EMBL" id="WKW13510.1"/>
    </source>
</evidence>
<dbReference type="Pfam" id="PF00501">
    <property type="entry name" value="AMP-binding"/>
    <property type="match status" value="1"/>
</dbReference>
<accession>A0AA49K265</accession>
<dbReference type="InterPro" id="IPR045851">
    <property type="entry name" value="AMP-bd_C_sf"/>
</dbReference>
<dbReference type="AlphaFoldDB" id="A0AA49K265"/>
<feature type="domain" description="AMP-dependent synthetase/ligase" evidence="1">
    <location>
        <begin position="31"/>
        <end position="423"/>
    </location>
</feature>
<dbReference type="Gene3D" id="3.40.50.12780">
    <property type="entry name" value="N-terminal domain of ligase-like"/>
    <property type="match status" value="1"/>
</dbReference>
<dbReference type="InterPro" id="IPR000873">
    <property type="entry name" value="AMP-dep_synth/lig_dom"/>
</dbReference>
<name>A0AA49K265_9BACT</name>
<dbReference type="SUPFAM" id="SSF56801">
    <property type="entry name" value="Acetyl-CoA synthetase-like"/>
    <property type="match status" value="1"/>
</dbReference>
<feature type="domain" description="AMP-binding enzyme C-terminal" evidence="2">
    <location>
        <begin position="478"/>
        <end position="553"/>
    </location>
</feature>
<reference evidence="4" key="1">
    <citation type="submission" date="2023-07" db="EMBL/GenBank/DDBJ databases">
        <authorList>
            <person name="Haufschild T."/>
            <person name="Kallscheuer N."/>
            <person name="Hammer J."/>
            <person name="Kohn T."/>
            <person name="Kabuu M."/>
            <person name="Jogler M."/>
            <person name="Wohfarth N."/>
            <person name="Heuer A."/>
            <person name="Rohde M."/>
            <person name="van Teeseling M.C.F."/>
            <person name="Jogler C."/>
        </authorList>
    </citation>
    <scope>NUCLEOTIDE SEQUENCE</scope>
    <source>
        <strain evidence="3">Strain 138</strain>
        <strain evidence="4">Strain 318</strain>
    </source>
</reference>
<dbReference type="PROSITE" id="PS00455">
    <property type="entry name" value="AMP_BINDING"/>
    <property type="match status" value="1"/>
</dbReference>
<evidence type="ECO:0000259" key="1">
    <source>
        <dbReference type="Pfam" id="PF00501"/>
    </source>
</evidence>
<evidence type="ECO:0000313" key="5">
    <source>
        <dbReference type="Proteomes" id="UP001229955"/>
    </source>
</evidence>
<dbReference type="Gene3D" id="3.30.300.30">
    <property type="match status" value="1"/>
</dbReference>
<proteinExistence type="predicted"/>
<sequence length="569" mass="62937">MQDYPWFRHYDDGVPRTIRNYPPGTLLDAIDEALRERPHAPAFLYKGRAVSWQELSDASNAFALGLAKLGVMRGDRVACLLPNCPQSFIGELATWKLGATYVPLNPIYTEDELVGPLEGTGATVVLTLSAFYERVKAVQRRVPGVKHVVATNIKEWFPPLLKFIFTLLLEKKTGHRATLRENDQWLPALLERYKGEIPADPRPGVDDDALLLMSGGTTGTPKAVRIHHGALVQTGTQVNAWLGSVLPKWEGVYCLPLPMFHSYGACGVQSVCFLGHNPIALVPNPRDINDLVKTIETTRPAVFCGVPSLYNALLNHKRVQAGKVDFRSMKACVSGAAPMMLETMKRFQDVTGARILEGYAMTESALAATVSPLKGPQKPGSVGTPLPDVVMMIVDADDPTKVMPTKEVGEILIKGPQIMRGYWNNASESKEMLKKGPDGETWLFTADLGYFDEDGYLFIVDRKKDLIKMRGMQVWPREIEEVIAAHPAVQEVGVRGFPDPAQGEVAVAFVVRRAGQAVTAQEIRQWCKERMAPFKVPARVVFKTELPKSMIGKILRRFLSEDEPEPAKA</sequence>
<dbReference type="Proteomes" id="UP001229955">
    <property type="component" value="Chromosome"/>
</dbReference>
<dbReference type="PANTHER" id="PTHR43767:SF1">
    <property type="entry name" value="NONRIBOSOMAL PEPTIDE SYNTHASE PES1 (EUROFUNG)-RELATED"/>
    <property type="match status" value="1"/>
</dbReference>
<keyword evidence="5" id="KW-1185">Reference proteome</keyword>
<evidence type="ECO:0000259" key="2">
    <source>
        <dbReference type="Pfam" id="PF13193"/>
    </source>
</evidence>
<dbReference type="FunFam" id="3.30.300.30:FF:000007">
    <property type="entry name" value="4-coumarate--CoA ligase 2"/>
    <property type="match status" value="1"/>
</dbReference>
<dbReference type="GO" id="GO:0016878">
    <property type="term" value="F:acid-thiol ligase activity"/>
    <property type="evidence" value="ECO:0007669"/>
    <property type="project" value="UniProtKB-ARBA"/>
</dbReference>